<proteinExistence type="predicted"/>
<name>A0A6P3YXJ8_ZIZJJ</name>
<dbReference type="Pfam" id="PF02466">
    <property type="entry name" value="Tim17"/>
    <property type="match status" value="1"/>
</dbReference>
<dbReference type="GO" id="GO:0009941">
    <property type="term" value="C:chloroplast envelope"/>
    <property type="evidence" value="ECO:0007669"/>
    <property type="project" value="TreeGrafter"/>
</dbReference>
<feature type="compositionally biased region" description="Low complexity" evidence="5">
    <location>
        <begin position="28"/>
        <end position="40"/>
    </location>
</feature>
<gene>
    <name evidence="7" type="primary">LOC107404257</name>
</gene>
<sequence length="223" mass="23049">MATTSDSPLTDSDSDSESNPNPSPNPNPNSNTNSNPNPSNALVPTPTSGPAVCLLRFAGDSAAGGFMGSIFGYGAGLVKKKGFKGSFAEAGSSAKTFAVLSGVHSLVVCILKRLRGKDDVINAGVAGCCTGLALSFPGAPQALLQSCVTFGAFSFIIEGLNKQQPALAQSLSTRNRSEQLNSHLRPSFALPLQLPLPAELKGAFSSFRESLKKQNKGAFPTAF</sequence>
<evidence type="ECO:0000256" key="5">
    <source>
        <dbReference type="SAM" id="MobiDB-lite"/>
    </source>
</evidence>
<evidence type="ECO:0000256" key="2">
    <source>
        <dbReference type="ARBA" id="ARBA00022692"/>
    </source>
</evidence>
<dbReference type="AlphaFoldDB" id="A0A6P3YXJ8"/>
<feature type="region of interest" description="Disordered" evidence="5">
    <location>
        <begin position="1"/>
        <end position="43"/>
    </location>
</feature>
<dbReference type="PANTHER" id="PTHR14110:SF1">
    <property type="entry name" value="CHLOROPLASTIC IMPORT INNER MEMBRANE TRANSLOCASE SUBUNIT TIM22-2-RELATED"/>
    <property type="match status" value="1"/>
</dbReference>
<protein>
    <submittedName>
        <fullName evidence="7">Chloroplastic import inner membrane translocase subunit TIM22-2</fullName>
    </submittedName>
</protein>
<reference evidence="7" key="2">
    <citation type="submission" date="2025-08" db="UniProtKB">
        <authorList>
            <consortium name="RefSeq"/>
        </authorList>
    </citation>
    <scope>IDENTIFICATION</scope>
    <source>
        <tissue evidence="7">Seedling</tissue>
    </source>
</reference>
<dbReference type="GO" id="GO:0045036">
    <property type="term" value="P:protein targeting to chloroplast"/>
    <property type="evidence" value="ECO:0007669"/>
    <property type="project" value="TreeGrafter"/>
</dbReference>
<keyword evidence="3" id="KW-1133">Transmembrane helix</keyword>
<dbReference type="GeneID" id="107404257"/>
<dbReference type="RefSeq" id="XP_015866692.3">
    <property type="nucleotide sequence ID" value="XM_016011206.4"/>
</dbReference>
<accession>A0A6P3YXJ8</accession>
<evidence type="ECO:0000313" key="7">
    <source>
        <dbReference type="RefSeq" id="XP_015866692.3"/>
    </source>
</evidence>
<dbReference type="KEGG" id="zju:107404257"/>
<dbReference type="GO" id="GO:0045039">
    <property type="term" value="P:protein insertion into mitochondrial inner membrane"/>
    <property type="evidence" value="ECO:0007669"/>
    <property type="project" value="InterPro"/>
</dbReference>
<keyword evidence="6" id="KW-1185">Reference proteome</keyword>
<evidence type="ECO:0000313" key="6">
    <source>
        <dbReference type="Proteomes" id="UP001652623"/>
    </source>
</evidence>
<comment type="subcellular location">
    <subcellularLocation>
        <location evidence="1">Membrane</location>
        <topology evidence="1">Multi-pass membrane protein</topology>
    </subcellularLocation>
</comment>
<dbReference type="Proteomes" id="UP001652623">
    <property type="component" value="Chromosome 1"/>
</dbReference>
<reference evidence="6" key="1">
    <citation type="submission" date="2025-05" db="UniProtKB">
        <authorList>
            <consortium name="RefSeq"/>
        </authorList>
    </citation>
    <scope>NUCLEOTIDE SEQUENCE [LARGE SCALE GENOMIC DNA]</scope>
</reference>
<dbReference type="GO" id="GO:0042721">
    <property type="term" value="C:TIM22 mitochondrial import inner membrane insertion complex"/>
    <property type="evidence" value="ECO:0007669"/>
    <property type="project" value="InterPro"/>
</dbReference>
<keyword evidence="4" id="KW-0472">Membrane</keyword>
<feature type="compositionally biased region" description="Low complexity" evidence="5">
    <location>
        <begin position="1"/>
        <end position="11"/>
    </location>
</feature>
<dbReference type="GO" id="GO:0008320">
    <property type="term" value="F:protein transmembrane transporter activity"/>
    <property type="evidence" value="ECO:0007669"/>
    <property type="project" value="TreeGrafter"/>
</dbReference>
<evidence type="ECO:0000256" key="3">
    <source>
        <dbReference type="ARBA" id="ARBA00022989"/>
    </source>
</evidence>
<evidence type="ECO:0000256" key="1">
    <source>
        <dbReference type="ARBA" id="ARBA00004141"/>
    </source>
</evidence>
<keyword evidence="2" id="KW-0812">Transmembrane</keyword>
<dbReference type="PANTHER" id="PTHR14110">
    <property type="entry name" value="MITOCHONDRIAL IMPORT INNER MEMBRANE TRANSLOCASE SUBUNIT TIM22"/>
    <property type="match status" value="1"/>
</dbReference>
<dbReference type="InterPro" id="IPR039175">
    <property type="entry name" value="TIM22"/>
</dbReference>
<evidence type="ECO:0000256" key="4">
    <source>
        <dbReference type="ARBA" id="ARBA00023136"/>
    </source>
</evidence>
<organism evidence="6 7">
    <name type="scientific">Ziziphus jujuba</name>
    <name type="common">Chinese jujube</name>
    <name type="synonym">Ziziphus sativa</name>
    <dbReference type="NCBI Taxonomy" id="326968"/>
    <lineage>
        <taxon>Eukaryota</taxon>
        <taxon>Viridiplantae</taxon>
        <taxon>Streptophyta</taxon>
        <taxon>Embryophyta</taxon>
        <taxon>Tracheophyta</taxon>
        <taxon>Spermatophyta</taxon>
        <taxon>Magnoliopsida</taxon>
        <taxon>eudicotyledons</taxon>
        <taxon>Gunneridae</taxon>
        <taxon>Pentapetalae</taxon>
        <taxon>rosids</taxon>
        <taxon>fabids</taxon>
        <taxon>Rosales</taxon>
        <taxon>Rhamnaceae</taxon>
        <taxon>Paliureae</taxon>
        <taxon>Ziziphus</taxon>
    </lineage>
</organism>